<dbReference type="InterPro" id="IPR001647">
    <property type="entry name" value="HTH_TetR"/>
</dbReference>
<evidence type="ECO:0000313" key="5">
    <source>
        <dbReference type="EMBL" id="SVB72561.1"/>
    </source>
</evidence>
<evidence type="ECO:0000256" key="3">
    <source>
        <dbReference type="ARBA" id="ARBA00023163"/>
    </source>
</evidence>
<protein>
    <recommendedName>
        <fullName evidence="4">HTH tetR-type domain-containing protein</fullName>
    </recommendedName>
</protein>
<dbReference type="PANTHER" id="PTHR30055">
    <property type="entry name" value="HTH-TYPE TRANSCRIPTIONAL REGULATOR RUTR"/>
    <property type="match status" value="1"/>
</dbReference>
<gene>
    <name evidence="5" type="ORF">METZ01_LOCUS225415</name>
</gene>
<dbReference type="GO" id="GO:0000976">
    <property type="term" value="F:transcription cis-regulatory region binding"/>
    <property type="evidence" value="ECO:0007669"/>
    <property type="project" value="TreeGrafter"/>
</dbReference>
<dbReference type="GO" id="GO:0003700">
    <property type="term" value="F:DNA-binding transcription factor activity"/>
    <property type="evidence" value="ECO:0007669"/>
    <property type="project" value="TreeGrafter"/>
</dbReference>
<sequence length="197" mass="22171">MEKYEKFGTKEKILDAALESFSTSGFDATSLDVIAKSLGVRKQTILYHFATKKGLLNAVVERAAGNLINSIEEVLNSELKGWERIEALARMIFRLALREPLLLGLLREVSRPGSAGSERLRILMTPLMDRGTLWMQSEMEVGRMRRTDPRLVILSAYSSVVGLASEIEVLRAAGIEQALRPVTIRRRELIRFLRVSL</sequence>
<dbReference type="InterPro" id="IPR009057">
    <property type="entry name" value="Homeodomain-like_sf"/>
</dbReference>
<proteinExistence type="predicted"/>
<dbReference type="AlphaFoldDB" id="A0A382GEF3"/>
<dbReference type="InterPro" id="IPR050109">
    <property type="entry name" value="HTH-type_TetR-like_transc_reg"/>
</dbReference>
<evidence type="ECO:0000256" key="1">
    <source>
        <dbReference type="ARBA" id="ARBA00023015"/>
    </source>
</evidence>
<feature type="non-terminal residue" evidence="5">
    <location>
        <position position="197"/>
    </location>
</feature>
<keyword evidence="1" id="KW-0805">Transcription regulation</keyword>
<dbReference type="PRINTS" id="PR00455">
    <property type="entry name" value="HTHTETR"/>
</dbReference>
<evidence type="ECO:0000259" key="4">
    <source>
        <dbReference type="PROSITE" id="PS50977"/>
    </source>
</evidence>
<dbReference type="EMBL" id="UINC01054625">
    <property type="protein sequence ID" value="SVB72561.1"/>
    <property type="molecule type" value="Genomic_DNA"/>
</dbReference>
<feature type="domain" description="HTH tetR-type" evidence="4">
    <location>
        <begin position="7"/>
        <end position="67"/>
    </location>
</feature>
<dbReference type="SUPFAM" id="SSF46689">
    <property type="entry name" value="Homeodomain-like"/>
    <property type="match status" value="1"/>
</dbReference>
<name>A0A382GEF3_9ZZZZ</name>
<dbReference type="Gene3D" id="1.10.357.10">
    <property type="entry name" value="Tetracycline Repressor, domain 2"/>
    <property type="match status" value="1"/>
</dbReference>
<keyword evidence="3" id="KW-0804">Transcription</keyword>
<evidence type="ECO:0000256" key="2">
    <source>
        <dbReference type="ARBA" id="ARBA00023125"/>
    </source>
</evidence>
<keyword evidence="2" id="KW-0238">DNA-binding</keyword>
<reference evidence="5" key="1">
    <citation type="submission" date="2018-05" db="EMBL/GenBank/DDBJ databases">
        <authorList>
            <person name="Lanie J.A."/>
            <person name="Ng W.-L."/>
            <person name="Kazmierczak K.M."/>
            <person name="Andrzejewski T.M."/>
            <person name="Davidsen T.M."/>
            <person name="Wayne K.J."/>
            <person name="Tettelin H."/>
            <person name="Glass J.I."/>
            <person name="Rusch D."/>
            <person name="Podicherti R."/>
            <person name="Tsui H.-C.T."/>
            <person name="Winkler M.E."/>
        </authorList>
    </citation>
    <scope>NUCLEOTIDE SEQUENCE</scope>
</reference>
<organism evidence="5">
    <name type="scientific">marine metagenome</name>
    <dbReference type="NCBI Taxonomy" id="408172"/>
    <lineage>
        <taxon>unclassified sequences</taxon>
        <taxon>metagenomes</taxon>
        <taxon>ecological metagenomes</taxon>
    </lineage>
</organism>
<dbReference type="PROSITE" id="PS50977">
    <property type="entry name" value="HTH_TETR_2"/>
    <property type="match status" value="1"/>
</dbReference>
<accession>A0A382GEF3</accession>
<dbReference type="PANTHER" id="PTHR30055:SF234">
    <property type="entry name" value="HTH-TYPE TRANSCRIPTIONAL REGULATOR BETI"/>
    <property type="match status" value="1"/>
</dbReference>
<dbReference type="Pfam" id="PF00440">
    <property type="entry name" value="TetR_N"/>
    <property type="match status" value="1"/>
</dbReference>